<dbReference type="GeneID" id="6262015"/>
<keyword evidence="2" id="KW-0689">Ribosomal protein</keyword>
<dbReference type="PANTHER" id="PTHR12534">
    <property type="entry name" value="30S RIBOSOMAL PROTEIN S2 PROKARYOTIC AND ORGANELLAR"/>
    <property type="match status" value="1"/>
</dbReference>
<dbReference type="Gene3D" id="3.40.50.10490">
    <property type="entry name" value="Glucose-6-phosphate isomerase like protein, domain 1"/>
    <property type="match status" value="1"/>
</dbReference>
<dbReference type="InterPro" id="IPR005706">
    <property type="entry name" value="Ribosomal_uS2_bac/mit/plastid"/>
</dbReference>
<reference evidence="2" key="1">
    <citation type="journal article" date="2008" name="BMC Genomics">
        <title>Complete sequence and analysis of the mitochondrial genome of Hemiselmis andersenii CCMP644 (Cryptophyceae).</title>
        <authorList>
            <person name="Kim E."/>
            <person name="Lane C.E."/>
            <person name="Curtis B.A."/>
            <person name="Kozera C."/>
            <person name="Bowman S."/>
            <person name="Archibald J.M."/>
        </authorList>
    </citation>
    <scope>NUCLEOTIDE SEQUENCE [LARGE SCALE GENOMIC DNA]</scope>
    <source>
        <strain evidence="2">CCMP 644</strain>
        <strain>CCMP644</strain>
    </source>
</reference>
<dbReference type="EMBL" id="EU651892">
    <property type="protein sequence ID" value="ACC78234.1"/>
    <property type="molecule type" value="Genomic_DNA"/>
</dbReference>
<keyword evidence="2" id="KW-0496">Mitochondrion</keyword>
<dbReference type="GO" id="GO:0006412">
    <property type="term" value="P:translation"/>
    <property type="evidence" value="ECO:0007669"/>
    <property type="project" value="InterPro"/>
</dbReference>
<evidence type="ECO:0000256" key="1">
    <source>
        <dbReference type="ARBA" id="ARBA00006242"/>
    </source>
</evidence>
<dbReference type="InterPro" id="IPR023591">
    <property type="entry name" value="Ribosomal_uS2_flav_dom_sf"/>
</dbReference>
<gene>
    <name evidence="2" type="primary">rps2</name>
    <name evidence="2" type="ORF">HAM_037</name>
</gene>
<geneLocation type="mitochondrion" evidence="2"/>
<evidence type="ECO:0000313" key="2">
    <source>
        <dbReference type="EMBL" id="ACC78234.1"/>
    </source>
</evidence>
<dbReference type="Pfam" id="PF00318">
    <property type="entry name" value="Ribosomal_S2"/>
    <property type="match status" value="2"/>
</dbReference>
<dbReference type="PANTHER" id="PTHR12534:SF0">
    <property type="entry name" value="SMALL RIBOSOMAL SUBUNIT PROTEIN US2M"/>
    <property type="match status" value="1"/>
</dbReference>
<dbReference type="SUPFAM" id="SSF52313">
    <property type="entry name" value="Ribosomal protein S2"/>
    <property type="match status" value="1"/>
</dbReference>
<name>B2MWU2_HEMAN</name>
<accession>B2MWU2</accession>
<dbReference type="GO" id="GO:0005763">
    <property type="term" value="C:mitochondrial small ribosomal subunit"/>
    <property type="evidence" value="ECO:0007669"/>
    <property type="project" value="TreeGrafter"/>
</dbReference>
<dbReference type="CDD" id="cd01425">
    <property type="entry name" value="RPS2"/>
    <property type="match status" value="1"/>
</dbReference>
<comment type="similarity">
    <text evidence="1">Belongs to the universal ribosomal protein uS2 family.</text>
</comment>
<dbReference type="GO" id="GO:0003735">
    <property type="term" value="F:structural constituent of ribosome"/>
    <property type="evidence" value="ECO:0007669"/>
    <property type="project" value="InterPro"/>
</dbReference>
<proteinExistence type="inferred from homology"/>
<dbReference type="RefSeq" id="YP_001874780.1">
    <property type="nucleotide sequence ID" value="NC_010637.1"/>
</dbReference>
<dbReference type="AlphaFoldDB" id="B2MWU2"/>
<sequence>MGVIYYLKPSKGLINEESNKQVKIDFFKTLSFWGQKSNLLKTHVGLHLLGKRDGFGIINVEHYVEMLKQAVRFSHKIHEVQGKILFVNNPIDSKFDGLIKTLALKIDEPYFLGKWVSGTLTKKVKLDYKAIIVLNPKKSVFLIKETKKIGLPTICLGDSDSDIFDIMYPILCNNSKGDSILFCLILLSNAILEEKLYCFANQHLNLKKHVRKKNTGYS</sequence>
<dbReference type="PRINTS" id="PR00395">
    <property type="entry name" value="RIBOSOMALS2"/>
</dbReference>
<protein>
    <submittedName>
        <fullName evidence="2">Ribosomal protein S2</fullName>
    </submittedName>
</protein>
<organism evidence="2">
    <name type="scientific">Hemiselmis andersenii</name>
    <name type="common">Cryptophyte alga</name>
    <dbReference type="NCBI Taxonomy" id="464988"/>
    <lineage>
        <taxon>Eukaryota</taxon>
        <taxon>Cryptophyceae</taxon>
        <taxon>Cryptomonadales</taxon>
        <taxon>Hemiselmidaceae</taxon>
        <taxon>Hemiselmis</taxon>
    </lineage>
</organism>
<keyword evidence="2" id="KW-0687">Ribonucleoprotein</keyword>
<dbReference type="InterPro" id="IPR001865">
    <property type="entry name" value="Ribosomal_uS2"/>
</dbReference>